<dbReference type="FunFam" id="3.30.565.10:FF:000006">
    <property type="entry name" value="Sensor histidine kinase WalK"/>
    <property type="match status" value="1"/>
</dbReference>
<feature type="domain" description="PAS" evidence="9">
    <location>
        <begin position="732"/>
        <end position="802"/>
    </location>
</feature>
<evidence type="ECO:0000256" key="6">
    <source>
        <dbReference type="ARBA" id="ARBA00023012"/>
    </source>
</evidence>
<dbReference type="SMART" id="SM00387">
    <property type="entry name" value="HATPase_c"/>
    <property type="match status" value="1"/>
</dbReference>
<keyword evidence="3" id="KW-0597">Phosphoprotein</keyword>
<dbReference type="EMBL" id="CP024621">
    <property type="protein sequence ID" value="QHD50361.1"/>
    <property type="molecule type" value="Genomic_DNA"/>
</dbReference>
<dbReference type="InterPro" id="IPR004358">
    <property type="entry name" value="Sig_transdc_His_kin-like_C"/>
</dbReference>
<dbReference type="InterPro" id="IPR029016">
    <property type="entry name" value="GAF-like_dom_sf"/>
</dbReference>
<dbReference type="PANTHER" id="PTHR43304">
    <property type="entry name" value="PHYTOCHROME-LIKE PROTEIN CPH1"/>
    <property type="match status" value="1"/>
</dbReference>
<dbReference type="InterPro" id="IPR052162">
    <property type="entry name" value="Sensor_kinase/Photoreceptor"/>
</dbReference>
<dbReference type="InterPro" id="IPR003594">
    <property type="entry name" value="HATPase_dom"/>
</dbReference>
<evidence type="ECO:0000313" key="12">
    <source>
        <dbReference type="Proteomes" id="UP000463949"/>
    </source>
</evidence>
<dbReference type="EC" id="2.7.13.3" evidence="2"/>
<feature type="domain" description="Histidine kinase" evidence="8">
    <location>
        <begin position="861"/>
        <end position="1080"/>
    </location>
</feature>
<evidence type="ECO:0000256" key="4">
    <source>
        <dbReference type="ARBA" id="ARBA00022679"/>
    </source>
</evidence>
<dbReference type="InterPro" id="IPR013655">
    <property type="entry name" value="PAS_fold_3"/>
</dbReference>
<evidence type="ECO:0000256" key="1">
    <source>
        <dbReference type="ARBA" id="ARBA00000085"/>
    </source>
</evidence>
<feature type="domain" description="PAC" evidence="10">
    <location>
        <begin position="806"/>
        <end position="857"/>
    </location>
</feature>
<evidence type="ECO:0000313" key="11">
    <source>
        <dbReference type="EMBL" id="QHD50361.1"/>
    </source>
</evidence>
<feature type="domain" description="PAS" evidence="9">
    <location>
        <begin position="179"/>
        <end position="252"/>
    </location>
</feature>
<feature type="domain" description="PAS" evidence="9">
    <location>
        <begin position="331"/>
        <end position="385"/>
    </location>
</feature>
<evidence type="ECO:0000256" key="7">
    <source>
        <dbReference type="ARBA" id="ARBA00023136"/>
    </source>
</evidence>
<evidence type="ECO:0000256" key="5">
    <source>
        <dbReference type="ARBA" id="ARBA00022777"/>
    </source>
</evidence>
<dbReference type="RefSeq" id="WP_159342643.1">
    <property type="nucleotide sequence ID" value="NZ_CP024621.1"/>
</dbReference>
<dbReference type="Pfam" id="PF00512">
    <property type="entry name" value="HisKA"/>
    <property type="match status" value="1"/>
</dbReference>
<dbReference type="CDD" id="cd00082">
    <property type="entry name" value="HisKA"/>
    <property type="match status" value="1"/>
</dbReference>
<dbReference type="SUPFAM" id="SSF55781">
    <property type="entry name" value="GAF domain-like"/>
    <property type="match status" value="2"/>
</dbReference>
<dbReference type="Pfam" id="PF02518">
    <property type="entry name" value="HATPase_c"/>
    <property type="match status" value="1"/>
</dbReference>
<dbReference type="PRINTS" id="PR00344">
    <property type="entry name" value="BCTRLSENSOR"/>
</dbReference>
<dbReference type="SMART" id="SM00086">
    <property type="entry name" value="PAC"/>
    <property type="match status" value="4"/>
</dbReference>
<keyword evidence="7" id="KW-0472">Membrane</keyword>
<accession>A0A857GTC1</accession>
<evidence type="ECO:0000259" key="10">
    <source>
        <dbReference type="PROSITE" id="PS50113"/>
    </source>
</evidence>
<dbReference type="Proteomes" id="UP000463949">
    <property type="component" value="Chromosome"/>
</dbReference>
<sequence>MTTPQGSDNRVAHSSEWNERHLLNYENDPRFDRITRLAQRVFSVSTALVSLIHQDRLLFKSCQGLLDANEAPLERSFCSHAILESDYLIVEDALKDARFIDHPMVTAEPFIRFYAGMPLHTPSGQRVGTLCLIDDTPRSLDQDQIALLRDMGAMVEELLKSDIGNHASREALAQALQESERRARLVIEGTRVGTWQWNVQTGKTLFNERWAQIVGYTLDELSPTTIDTWLDLAHPDDLAHSGALLNAHFRGETESYSCKARMRHKQGHWVWVHDRGQVFDWTPDGQPLLMYGTHTDITHEVEAQQALQASRDEFASLLSNMPGVTYRCLPDDNWTMLYISGQIDRVSGHSAEALINNASLSYADIIHPDDATSVGDAIEAARVANEGWHVEYRIRHRDGQWRWVEERGNWVTGDPLHPVIMEGFIVDITREHDARAQLRKHHDALLLLNDIAFNALDTLDDKIQYALYKTRHYLGLDLAILSQIEGDVYTARWVDATSSFPLDAGERFDLGSTWCHLLFTGHGKELFVANVPKSDFHAHPCYQAFPLGAYASLVIDVEGQVFGTLNFSSASPRATDFDESERLFLRLLARWLADTLTNSLSNERITKLMAQLPGVIYQYRQFPDGRATFPFSSPQIQTLYGLTPKQAAQDATPAFDRLHPDDLAPVAATIQHSASTLDDWHATYRVRNAQGSYRWTTGQARPERLADGSVLWHGYLHDIHEQEQARKAMERNESRLRGLFEFAPIGIALNDFETGQFIDLNDALTLPSGYTREEFVNLSYWDLTPQDYQAVEEEALVSLKTNGRYGPFEKEYIRKDGTRYPVRLQGMLSHDPDGRPVIWSLIEDITERRRLDKMKNQFIATVSHELRTPLTSINGSLGLMAGGAVGVLPAPANALLETAQRNVQRLATLINDLLDMEKLVAGKMPMNLSAQPLTPLVAEAVESMAGYGEQHGVRIHATAPWPDVMVNVDGPRLIQALTNLMSNAVKFTPKGESVDISVAFQSGKAVISVRDYGPGVDPAFQPHLFKRFSQADGSDTRKLPGTGLGLAITREIAHQLGGEVNYRDAQGGGGEFYIELPGEPIC</sequence>
<dbReference type="NCBIfam" id="TIGR00229">
    <property type="entry name" value="sensory_box"/>
    <property type="match status" value="3"/>
</dbReference>
<evidence type="ECO:0000256" key="3">
    <source>
        <dbReference type="ARBA" id="ARBA00022553"/>
    </source>
</evidence>
<dbReference type="CDD" id="cd00130">
    <property type="entry name" value="PAS"/>
    <property type="match status" value="4"/>
</dbReference>
<dbReference type="SUPFAM" id="SSF55874">
    <property type="entry name" value="ATPase domain of HSP90 chaperone/DNA topoisomerase II/histidine kinase"/>
    <property type="match status" value="1"/>
</dbReference>
<dbReference type="SMART" id="SM00091">
    <property type="entry name" value="PAS"/>
    <property type="match status" value="4"/>
</dbReference>
<dbReference type="SMART" id="SM00388">
    <property type="entry name" value="HisKA"/>
    <property type="match status" value="1"/>
</dbReference>
<dbReference type="FunFam" id="1.10.287.130:FF:000001">
    <property type="entry name" value="Two-component sensor histidine kinase"/>
    <property type="match status" value="1"/>
</dbReference>
<dbReference type="OrthoDB" id="8573350at2"/>
<dbReference type="Pfam" id="PF01590">
    <property type="entry name" value="GAF"/>
    <property type="match status" value="2"/>
</dbReference>
<dbReference type="PROSITE" id="PS50112">
    <property type="entry name" value="PAS"/>
    <property type="match status" value="3"/>
</dbReference>
<dbReference type="InterPro" id="IPR001610">
    <property type="entry name" value="PAC"/>
</dbReference>
<evidence type="ECO:0000256" key="2">
    <source>
        <dbReference type="ARBA" id="ARBA00012438"/>
    </source>
</evidence>
<keyword evidence="6" id="KW-0902">Two-component regulatory system</keyword>
<feature type="domain" description="PAC" evidence="10">
    <location>
        <begin position="388"/>
        <end position="440"/>
    </location>
</feature>
<dbReference type="InterPro" id="IPR036097">
    <property type="entry name" value="HisK_dim/P_sf"/>
</dbReference>
<dbReference type="InterPro" id="IPR036890">
    <property type="entry name" value="HATPase_C_sf"/>
</dbReference>
<reference evidence="11 12" key="1">
    <citation type="submission" date="2017-10" db="EMBL/GenBank/DDBJ databases">
        <title>Coral associated bacteria.</title>
        <authorList>
            <person name="Wang X."/>
        </authorList>
    </citation>
    <scope>NUCLEOTIDE SEQUENCE [LARGE SCALE GENOMIC DNA]</scope>
    <source>
        <strain evidence="11 12">SCSIO 43005</strain>
    </source>
</reference>
<dbReference type="PANTHER" id="PTHR43304:SF1">
    <property type="entry name" value="PAC DOMAIN-CONTAINING PROTEIN"/>
    <property type="match status" value="1"/>
</dbReference>
<dbReference type="KEGG" id="hmd:CTT34_12020"/>
<dbReference type="InterPro" id="IPR005467">
    <property type="entry name" value="His_kinase_dom"/>
</dbReference>
<keyword evidence="4" id="KW-0808">Transferase</keyword>
<dbReference type="InterPro" id="IPR000700">
    <property type="entry name" value="PAS-assoc_C"/>
</dbReference>
<dbReference type="InterPro" id="IPR000014">
    <property type="entry name" value="PAS"/>
</dbReference>
<dbReference type="PROSITE" id="PS50109">
    <property type="entry name" value="HIS_KIN"/>
    <property type="match status" value="1"/>
</dbReference>
<dbReference type="Gene3D" id="1.10.287.130">
    <property type="match status" value="1"/>
</dbReference>
<evidence type="ECO:0000259" key="8">
    <source>
        <dbReference type="PROSITE" id="PS50109"/>
    </source>
</evidence>
<proteinExistence type="predicted"/>
<gene>
    <name evidence="11" type="ORF">CTT34_12020</name>
</gene>
<dbReference type="SUPFAM" id="SSF55785">
    <property type="entry name" value="PYP-like sensor domain (PAS domain)"/>
    <property type="match status" value="4"/>
</dbReference>
<dbReference type="InterPro" id="IPR003018">
    <property type="entry name" value="GAF"/>
</dbReference>
<dbReference type="GO" id="GO:0000155">
    <property type="term" value="F:phosphorelay sensor kinase activity"/>
    <property type="evidence" value="ECO:0007669"/>
    <property type="project" value="InterPro"/>
</dbReference>
<dbReference type="SUPFAM" id="SSF47384">
    <property type="entry name" value="Homodimeric domain of signal transducing histidine kinase"/>
    <property type="match status" value="1"/>
</dbReference>
<protein>
    <recommendedName>
        <fullName evidence="2">histidine kinase</fullName>
        <ecNumber evidence="2">2.7.13.3</ecNumber>
    </recommendedName>
</protein>
<dbReference type="Pfam" id="PF13426">
    <property type="entry name" value="PAS_9"/>
    <property type="match status" value="1"/>
</dbReference>
<dbReference type="InterPro" id="IPR003661">
    <property type="entry name" value="HisK_dim/P_dom"/>
</dbReference>
<dbReference type="Gene3D" id="3.30.450.40">
    <property type="match status" value="2"/>
</dbReference>
<evidence type="ECO:0000259" key="9">
    <source>
        <dbReference type="PROSITE" id="PS50112"/>
    </source>
</evidence>
<dbReference type="Pfam" id="PF08447">
    <property type="entry name" value="PAS_3"/>
    <property type="match status" value="3"/>
</dbReference>
<name>A0A857GTC1_9GAMM</name>
<dbReference type="AlphaFoldDB" id="A0A857GTC1"/>
<keyword evidence="5 11" id="KW-0418">Kinase</keyword>
<dbReference type="SMART" id="SM00065">
    <property type="entry name" value="GAF"/>
    <property type="match status" value="2"/>
</dbReference>
<dbReference type="Gene3D" id="3.30.450.20">
    <property type="entry name" value="PAS domain"/>
    <property type="match status" value="4"/>
</dbReference>
<dbReference type="InterPro" id="IPR035965">
    <property type="entry name" value="PAS-like_dom_sf"/>
</dbReference>
<comment type="catalytic activity">
    <reaction evidence="1">
        <text>ATP + protein L-histidine = ADP + protein N-phospho-L-histidine.</text>
        <dbReference type="EC" id="2.7.13.3"/>
    </reaction>
</comment>
<organism evidence="11 12">
    <name type="scientific">Vreelandella aquamarina</name>
    <dbReference type="NCBI Taxonomy" id="77097"/>
    <lineage>
        <taxon>Bacteria</taxon>
        <taxon>Pseudomonadati</taxon>
        <taxon>Pseudomonadota</taxon>
        <taxon>Gammaproteobacteria</taxon>
        <taxon>Oceanospirillales</taxon>
        <taxon>Halomonadaceae</taxon>
        <taxon>Vreelandella</taxon>
    </lineage>
</organism>
<dbReference type="PROSITE" id="PS50113">
    <property type="entry name" value="PAC"/>
    <property type="match status" value="2"/>
</dbReference>
<dbReference type="GO" id="GO:0005886">
    <property type="term" value="C:plasma membrane"/>
    <property type="evidence" value="ECO:0007669"/>
    <property type="project" value="UniProtKB-ARBA"/>
</dbReference>
<dbReference type="Gene3D" id="3.30.565.10">
    <property type="entry name" value="Histidine kinase-like ATPase, C-terminal domain"/>
    <property type="match status" value="1"/>
</dbReference>